<dbReference type="RefSeq" id="WP_088120229.1">
    <property type="nucleotide sequence ID" value="NZ_NFDL01000096.1"/>
</dbReference>
<protein>
    <submittedName>
        <fullName evidence="1">Uncharacterized protein</fullName>
    </submittedName>
</protein>
<gene>
    <name evidence="1" type="ORF">BK742_22525</name>
</gene>
<organism evidence="1 2">
    <name type="scientific">Bacillus thuringiensis serovar pingluonsis</name>
    <dbReference type="NCBI Taxonomy" id="180881"/>
    <lineage>
        <taxon>Bacteria</taxon>
        <taxon>Bacillati</taxon>
        <taxon>Bacillota</taxon>
        <taxon>Bacilli</taxon>
        <taxon>Bacillales</taxon>
        <taxon>Bacillaceae</taxon>
        <taxon>Bacillus</taxon>
        <taxon>Bacillus cereus group</taxon>
    </lineage>
</organism>
<dbReference type="EMBL" id="NFDL01000096">
    <property type="protein sequence ID" value="OTY38434.1"/>
    <property type="molecule type" value="Genomic_DNA"/>
</dbReference>
<sequence length="243" mass="29041">MDIYKELGNALVKIYKDESLNDEYNWKVTVDNLTYGFKHIRNYGGKMAQPKNENAFDGKPKLGLFDFKVKTESKRYNVTHRETIINLLNYSTLTNCENIWYGRDPERYATSLVEYQTLITLALLMFEQEINWGDEIFQRNTFFSPHKNARPRDMLMGFIRMFFLLNNIDSYPFWIENKSTPTFPKGNYNKIDKEMKEFFEYYKTIHLNENPPLIYGESRKYMNKLAANANDNERYLLNKGRKR</sequence>
<dbReference type="Proteomes" id="UP000195089">
    <property type="component" value="Unassembled WGS sequence"/>
</dbReference>
<name>A0A243B4I0_BACTU</name>
<proteinExistence type="predicted"/>
<accession>A0A243B4I0</accession>
<evidence type="ECO:0000313" key="1">
    <source>
        <dbReference type="EMBL" id="OTY38434.1"/>
    </source>
</evidence>
<evidence type="ECO:0000313" key="2">
    <source>
        <dbReference type="Proteomes" id="UP000195089"/>
    </source>
</evidence>
<comment type="caution">
    <text evidence="1">The sequence shown here is derived from an EMBL/GenBank/DDBJ whole genome shotgun (WGS) entry which is preliminary data.</text>
</comment>
<dbReference type="AlphaFoldDB" id="A0A243B4I0"/>
<reference evidence="1 2" key="1">
    <citation type="submission" date="2016-10" db="EMBL/GenBank/DDBJ databases">
        <title>Comparative genomics of Bacillus thuringiensis reveals a path to pathogens against multiple invertebrate hosts.</title>
        <authorList>
            <person name="Zheng J."/>
            <person name="Gao Q."/>
            <person name="Liu H."/>
            <person name="Peng D."/>
            <person name="Ruan L."/>
            <person name="Sun M."/>
        </authorList>
    </citation>
    <scope>NUCLEOTIDE SEQUENCE [LARGE SCALE GENOMIC DNA]</scope>
    <source>
        <strain evidence="1">BGSC 4BX1</strain>
    </source>
</reference>